<sequence>MKKLGAASLLLVAGAASAATQTVDCGRLLDVKAGVWREKVTVHIENGSVKAIEPTKGKGDVDLSAMSCMPGFIDMHVHLTGQTQPQVEALRGQLTLDAADRAYDSVAFAERTLKAGFTSVRDLGASEGLNIAMKRAINSGAIVGPRMFTGGKTIATTGGHGDPSNGKSREERHVHGTPGPMEGVINSAEEARQAVRARYQEGADVIKITATGGVLSQASSGMNSQFDDEELKALIAAARDYGFKVAAHAHGTEGMKRALKAGVDSIEHGTFMDDECIALFKKNGAWFVPTISAGRYVADKSREPNYYSPLVRPKAAAIGPQIQGTFARAYKAGVKIAFGTDAGVFPHGENAKEFAYMVEAGMPALEAIRSATLNAASLLGQSNRLGSLEAGYAADIVAVAGDPLKDITLLQKVGFVMKEGVVYKQ</sequence>
<reference evidence="4 5" key="1">
    <citation type="submission" date="2019-12" db="EMBL/GenBank/DDBJ databases">
        <title>Novel species isolated from a subtropical stream in China.</title>
        <authorList>
            <person name="Lu H."/>
        </authorList>
    </citation>
    <scope>NUCLEOTIDE SEQUENCE [LARGE SCALE GENOMIC DNA]</scope>
    <source>
        <strain evidence="4 5">DS3</strain>
    </source>
</reference>
<evidence type="ECO:0000256" key="2">
    <source>
        <dbReference type="SAM" id="SignalP"/>
    </source>
</evidence>
<dbReference type="SUPFAM" id="SSF51556">
    <property type="entry name" value="Metallo-dependent hydrolases"/>
    <property type="match status" value="1"/>
</dbReference>
<name>A0A6N9HJV4_9BURK</name>
<dbReference type="SUPFAM" id="SSF51338">
    <property type="entry name" value="Composite domain of metallo-dependent hydrolases"/>
    <property type="match status" value="1"/>
</dbReference>
<dbReference type="InterPro" id="IPR011059">
    <property type="entry name" value="Metal-dep_hydrolase_composite"/>
</dbReference>
<evidence type="ECO:0000313" key="4">
    <source>
        <dbReference type="EMBL" id="MYN03790.1"/>
    </source>
</evidence>
<dbReference type="EMBL" id="WWCJ01000011">
    <property type="protein sequence ID" value="MYN03790.1"/>
    <property type="molecule type" value="Genomic_DNA"/>
</dbReference>
<dbReference type="PANTHER" id="PTHR43135:SF3">
    <property type="entry name" value="ALPHA-D-RIBOSE 1-METHYLPHOSPHONATE 5-TRIPHOSPHATE DIPHOSPHATASE"/>
    <property type="match status" value="1"/>
</dbReference>
<dbReference type="InterPro" id="IPR006680">
    <property type="entry name" value="Amidohydro-rel"/>
</dbReference>
<evidence type="ECO:0000256" key="1">
    <source>
        <dbReference type="SAM" id="MobiDB-lite"/>
    </source>
</evidence>
<organism evidence="4 5">
    <name type="scientific">Pseudoduganella guangdongensis</name>
    <dbReference type="NCBI Taxonomy" id="2692179"/>
    <lineage>
        <taxon>Bacteria</taxon>
        <taxon>Pseudomonadati</taxon>
        <taxon>Pseudomonadota</taxon>
        <taxon>Betaproteobacteria</taxon>
        <taxon>Burkholderiales</taxon>
        <taxon>Oxalobacteraceae</taxon>
        <taxon>Telluria group</taxon>
        <taxon>Pseudoduganella</taxon>
    </lineage>
</organism>
<dbReference type="AlphaFoldDB" id="A0A6N9HJV4"/>
<dbReference type="Gene3D" id="3.20.20.140">
    <property type="entry name" value="Metal-dependent hydrolases"/>
    <property type="match status" value="1"/>
</dbReference>
<protein>
    <submittedName>
        <fullName evidence="4">Amidohydrolase family protein</fullName>
    </submittedName>
</protein>
<evidence type="ECO:0000313" key="5">
    <source>
        <dbReference type="Proteomes" id="UP000448575"/>
    </source>
</evidence>
<dbReference type="InterPro" id="IPR051781">
    <property type="entry name" value="Metallo-dep_Hydrolase"/>
</dbReference>
<dbReference type="InterPro" id="IPR032466">
    <property type="entry name" value="Metal_Hydrolase"/>
</dbReference>
<gene>
    <name evidence="4" type="ORF">GTP41_16985</name>
</gene>
<keyword evidence="4" id="KW-0378">Hydrolase</keyword>
<accession>A0A6N9HJV4</accession>
<dbReference type="Proteomes" id="UP000448575">
    <property type="component" value="Unassembled WGS sequence"/>
</dbReference>
<dbReference type="RefSeq" id="WP_161026754.1">
    <property type="nucleotide sequence ID" value="NZ_WWCJ01000011.1"/>
</dbReference>
<evidence type="ECO:0000259" key="3">
    <source>
        <dbReference type="Pfam" id="PF01979"/>
    </source>
</evidence>
<comment type="caution">
    <text evidence="4">The sequence shown here is derived from an EMBL/GenBank/DDBJ whole genome shotgun (WGS) entry which is preliminary data.</text>
</comment>
<proteinExistence type="predicted"/>
<feature type="domain" description="Amidohydrolase-related" evidence="3">
    <location>
        <begin position="69"/>
        <end position="421"/>
    </location>
</feature>
<dbReference type="GO" id="GO:0016810">
    <property type="term" value="F:hydrolase activity, acting on carbon-nitrogen (but not peptide) bonds"/>
    <property type="evidence" value="ECO:0007669"/>
    <property type="project" value="InterPro"/>
</dbReference>
<dbReference type="InterPro" id="IPR057744">
    <property type="entry name" value="OTAase-like"/>
</dbReference>
<keyword evidence="2" id="KW-0732">Signal</keyword>
<dbReference type="Pfam" id="PF01979">
    <property type="entry name" value="Amidohydro_1"/>
    <property type="match status" value="1"/>
</dbReference>
<dbReference type="Gene3D" id="2.30.40.10">
    <property type="entry name" value="Urease, subunit C, domain 1"/>
    <property type="match status" value="1"/>
</dbReference>
<dbReference type="CDD" id="cd01299">
    <property type="entry name" value="Met_dep_hydrolase_A"/>
    <property type="match status" value="1"/>
</dbReference>
<feature type="chain" id="PRO_5027019877" evidence="2">
    <location>
        <begin position="19"/>
        <end position="425"/>
    </location>
</feature>
<feature type="signal peptide" evidence="2">
    <location>
        <begin position="1"/>
        <end position="18"/>
    </location>
</feature>
<keyword evidence="5" id="KW-1185">Reference proteome</keyword>
<feature type="region of interest" description="Disordered" evidence="1">
    <location>
        <begin position="155"/>
        <end position="183"/>
    </location>
</feature>
<dbReference type="PANTHER" id="PTHR43135">
    <property type="entry name" value="ALPHA-D-RIBOSE 1-METHYLPHOSPHONATE 5-TRIPHOSPHATE DIPHOSPHATASE"/>
    <property type="match status" value="1"/>
</dbReference>